<proteinExistence type="predicted"/>
<dbReference type="Proteomes" id="UP000315112">
    <property type="component" value="Unassembled WGS sequence"/>
</dbReference>
<evidence type="ECO:0000313" key="2">
    <source>
        <dbReference type="EMBL" id="TWI43751.1"/>
    </source>
</evidence>
<gene>
    <name evidence="1" type="ORF">GO485_28550</name>
    <name evidence="2" type="ORF">IP92_04804</name>
</gene>
<reference evidence="2" key="2">
    <citation type="submission" date="2019-07" db="EMBL/GenBank/DDBJ databases">
        <authorList>
            <person name="Whitman W."/>
            <person name="Huntemann M."/>
            <person name="Clum A."/>
            <person name="Pillay M."/>
            <person name="Palaniappan K."/>
            <person name="Varghese N."/>
            <person name="Mikhailova N."/>
            <person name="Stamatis D."/>
            <person name="Reddy T."/>
            <person name="Daum C."/>
            <person name="Shapiro N."/>
            <person name="Ivanova N."/>
            <person name="Kyrpides N."/>
            <person name="Woyke T."/>
        </authorList>
    </citation>
    <scope>NUCLEOTIDE SEQUENCE</scope>
    <source>
        <strain evidence="2">CGMCC 1.10685</strain>
    </source>
</reference>
<evidence type="ECO:0000313" key="3">
    <source>
        <dbReference type="Proteomes" id="UP000315112"/>
    </source>
</evidence>
<keyword evidence="4" id="KW-1185">Reference proteome</keyword>
<evidence type="ECO:0000313" key="1">
    <source>
        <dbReference type="EMBL" id="QGZ42596.1"/>
    </source>
</evidence>
<dbReference type="EMBL" id="VLKW01000011">
    <property type="protein sequence ID" value="TWI43751.1"/>
    <property type="molecule type" value="Genomic_DNA"/>
</dbReference>
<evidence type="ECO:0000313" key="4">
    <source>
        <dbReference type="Proteomes" id="UP000437862"/>
    </source>
</evidence>
<dbReference type="OrthoDB" id="6282430at2"/>
<reference evidence="2 3" key="1">
    <citation type="journal article" date="2015" name="Stand. Genomic Sci.">
        <title>Genomic Encyclopedia of Bacterial and Archaeal Type Strains, Phase III: the genomes of soil and plant-associated and newly described type strains.</title>
        <authorList>
            <person name="Whitman W.B."/>
            <person name="Woyke T."/>
            <person name="Klenk H.P."/>
            <person name="Zhou Y."/>
            <person name="Lilburn T.G."/>
            <person name="Beck B.J."/>
            <person name="De Vos P."/>
            <person name="Vandamme P."/>
            <person name="Eisen J.A."/>
            <person name="Garrity G."/>
            <person name="Hugenholtz P."/>
            <person name="Kyrpides N.C."/>
        </authorList>
    </citation>
    <scope>NUCLEOTIDE SEQUENCE [LARGE SCALE GENOMIC DNA]</scope>
    <source>
        <strain evidence="2 3">CGMCC 1.10685</strain>
    </source>
</reference>
<reference evidence="1 4" key="3">
    <citation type="submission" date="2019-12" db="EMBL/GenBank/DDBJ databases">
        <title>Draft Genome Sequences of Six Type Strains of the Genus Massilia.</title>
        <authorList>
            <person name="Miess H."/>
            <person name="Frediansyah A."/>
            <person name="Goeker M."/>
            <person name="Gross H."/>
        </authorList>
    </citation>
    <scope>NUCLEOTIDE SEQUENCE [LARGE SCALE GENOMIC DNA]</scope>
    <source>
        <strain evidence="1 4">DSM 26639</strain>
    </source>
</reference>
<sequence>MPPITKPIDTPSAHPRPAVTGAAGAYRVDGAAVPPASAARPDVQISAIGARLGKAEGAQAGTLSGDQVRANIDTINYPLTPENKARMAQQVPQPADAAALASAAAANAYVDNLGGPNPFAGLSREQLWTVANDDSGTFTTNERYAAYRQAYDEEQAWRTKAVADAMREYHETGKLTDFFKSALAHFDTLPAAEQALYPSDYAADLGGKIALDFNYYTHRPHGEPGAAAGSIAALHGNDDGVKGMLGLPDVF</sequence>
<name>A0A562PH37_9BURK</name>
<dbReference type="Proteomes" id="UP000437862">
    <property type="component" value="Chromosome"/>
</dbReference>
<dbReference type="RefSeq" id="WP_145880019.1">
    <property type="nucleotide sequence ID" value="NZ_CP046904.1"/>
</dbReference>
<dbReference type="AlphaFoldDB" id="A0A562PH37"/>
<accession>A0A562PH37</accession>
<protein>
    <submittedName>
        <fullName evidence="2">Uncharacterized protein</fullName>
    </submittedName>
</protein>
<organism evidence="2 3">
    <name type="scientific">Pseudoduganella flava</name>
    <dbReference type="NCBI Taxonomy" id="871742"/>
    <lineage>
        <taxon>Bacteria</taxon>
        <taxon>Pseudomonadati</taxon>
        <taxon>Pseudomonadota</taxon>
        <taxon>Betaproteobacteria</taxon>
        <taxon>Burkholderiales</taxon>
        <taxon>Oxalobacteraceae</taxon>
        <taxon>Telluria group</taxon>
        <taxon>Pseudoduganella</taxon>
    </lineage>
</organism>
<dbReference type="EMBL" id="CP046904">
    <property type="protein sequence ID" value="QGZ42596.1"/>
    <property type="molecule type" value="Genomic_DNA"/>
</dbReference>